<dbReference type="SMART" id="SM00906">
    <property type="entry name" value="Fungal_trans"/>
    <property type="match status" value="1"/>
</dbReference>
<dbReference type="PROSITE" id="PS50048">
    <property type="entry name" value="ZN2_CY6_FUNGAL_2"/>
    <property type="match status" value="1"/>
</dbReference>
<feature type="region of interest" description="Disordered" evidence="8">
    <location>
        <begin position="692"/>
        <end position="782"/>
    </location>
</feature>
<feature type="region of interest" description="Disordered" evidence="8">
    <location>
        <begin position="224"/>
        <end position="243"/>
    </location>
</feature>
<evidence type="ECO:0000256" key="3">
    <source>
        <dbReference type="ARBA" id="ARBA00022833"/>
    </source>
</evidence>
<evidence type="ECO:0000256" key="2">
    <source>
        <dbReference type="ARBA" id="ARBA00022723"/>
    </source>
</evidence>
<keyword evidence="4" id="KW-0805">Transcription regulation</keyword>
<evidence type="ECO:0000256" key="5">
    <source>
        <dbReference type="ARBA" id="ARBA00023125"/>
    </source>
</evidence>
<evidence type="ECO:0000313" key="10">
    <source>
        <dbReference type="EMBL" id="KAL1297121.1"/>
    </source>
</evidence>
<dbReference type="InterPro" id="IPR051711">
    <property type="entry name" value="Stress_Response_Reg"/>
</dbReference>
<evidence type="ECO:0000256" key="7">
    <source>
        <dbReference type="ARBA" id="ARBA00023242"/>
    </source>
</evidence>
<proteinExistence type="predicted"/>
<dbReference type="Pfam" id="PF00172">
    <property type="entry name" value="Zn_clus"/>
    <property type="match status" value="1"/>
</dbReference>
<feature type="domain" description="Zn(2)-C6 fungal-type" evidence="9">
    <location>
        <begin position="64"/>
        <end position="93"/>
    </location>
</feature>
<dbReference type="PROSITE" id="PS00463">
    <property type="entry name" value="ZN2_CY6_FUNGAL_1"/>
    <property type="match status" value="1"/>
</dbReference>
<dbReference type="PANTHER" id="PTHR47540">
    <property type="entry name" value="THIAMINE REPRESSIBLE GENES REGULATORY PROTEIN THI5"/>
    <property type="match status" value="1"/>
</dbReference>
<keyword evidence="5" id="KW-0238">DNA-binding</keyword>
<gene>
    <name evidence="10" type="ORF">AAFC00_004700</name>
</gene>
<dbReference type="CDD" id="cd12148">
    <property type="entry name" value="fungal_TF_MHR"/>
    <property type="match status" value="1"/>
</dbReference>
<evidence type="ECO:0000256" key="1">
    <source>
        <dbReference type="ARBA" id="ARBA00004123"/>
    </source>
</evidence>
<dbReference type="EMBL" id="JBFMKM010000016">
    <property type="protein sequence ID" value="KAL1297121.1"/>
    <property type="molecule type" value="Genomic_DNA"/>
</dbReference>
<keyword evidence="11" id="KW-1185">Reference proteome</keyword>
<dbReference type="InterPro" id="IPR036864">
    <property type="entry name" value="Zn2-C6_fun-type_DNA-bd_sf"/>
</dbReference>
<feature type="compositionally biased region" description="Acidic residues" evidence="8">
    <location>
        <begin position="1"/>
        <end position="24"/>
    </location>
</feature>
<sequence>MSEMDEQTPDVYDDNSEDQAENVDNDVKRETFSHASPAPGANSTGQSQFKPHLPMQKRRRVTRACDECRRKKIKCDGKQPCTHCTVYSYDCTYDQPSNRRRNPAPQYIEGLEHRVHRAETLLHMLMPDLNLNDPSIDVAVAQGYIPGLSGKSSTEDMPDRVQAPAQADAVTDPKDTRLESMVRAIGQLELDEQGNWDYHGHSSGLSFIRRMREQLGDVMGPDTRATPFAKSRPMSQVFESPRSLTAESPSMESIISGTELPPDDIARDLCNTAVNDASVLLRAVHIPTFWQSFDRLYRLPFENYSNEDHKFLPLLYSIMAVGCLYGKDEQSAINQAGYESAIDQGFKYFKAARQLLDIADCRDLISIQAVIYMILFLQSSAKLSQCYAYVGVALRSALRMGLHRSHRSFCRNFNPIEAEVRKRVFWTIRKMDIYIGAMLGLPQTLSDEDIDQDLPVEVDDEYITESGILPMPEGTTALTTAFNAHLRLVQILSKIVRNVYPIRAKDAQNSQDKSYTVPFSVIRDLENDLENWKENLPSGLDPCTDKNPKLTRAQQLLRIAYAHSQAMLYRPFLHFVATDKRNRDIDQRAYTCAASYVNLSRNIIHLCAQMKQSGLLNGAHWFIMYTTFFSVMSLIYFAAENPDNPTTVAVMKDAMQGKEVLASLARRSMAADRCTVTLEGVFIGLPDWLREGRPNPTVSKKRRQGSPHTAQPARSHPDLSEISSREPPQPGLQRRASTFPNTSTNASSMQTPSHDQQMAFTGPTQSSGSSSGPYTPTSPNFGQRIISTSALELDSPNGLLPYNFSAGLGQTNLPDLSAMMFPSAEPFNYPNQPLTTFENNQFSKNQHNFNAFGTSDPSVMPSGHVTTSESDNLEAQFFTLPPYMLPLAQQQQHRQQQQQAQQQRQPGWDVGMPPQVGAMRQFTGAPNLDAGILGNNDGWSGTQQQGSARNTGFPGVNLNEIFGGEEWNGVLMGQSFRQ</sequence>
<feature type="compositionally biased region" description="Polar residues" evidence="8">
    <location>
        <begin position="735"/>
        <end position="759"/>
    </location>
</feature>
<dbReference type="PANTHER" id="PTHR47540:SF1">
    <property type="entry name" value="ACTIVATOR OF STRESS GENES 1-RELATED"/>
    <property type="match status" value="1"/>
</dbReference>
<dbReference type="SUPFAM" id="SSF57701">
    <property type="entry name" value="Zn2/Cys6 DNA-binding domain"/>
    <property type="match status" value="1"/>
</dbReference>
<dbReference type="RefSeq" id="XP_069196803.1">
    <property type="nucleotide sequence ID" value="XM_069344384.1"/>
</dbReference>
<organism evidence="10 11">
    <name type="scientific">Neodothiora populina</name>
    <dbReference type="NCBI Taxonomy" id="2781224"/>
    <lineage>
        <taxon>Eukaryota</taxon>
        <taxon>Fungi</taxon>
        <taxon>Dikarya</taxon>
        <taxon>Ascomycota</taxon>
        <taxon>Pezizomycotina</taxon>
        <taxon>Dothideomycetes</taxon>
        <taxon>Dothideomycetidae</taxon>
        <taxon>Dothideales</taxon>
        <taxon>Dothioraceae</taxon>
        <taxon>Neodothiora</taxon>
    </lineage>
</organism>
<evidence type="ECO:0000256" key="8">
    <source>
        <dbReference type="SAM" id="MobiDB-lite"/>
    </source>
</evidence>
<dbReference type="SMART" id="SM00066">
    <property type="entry name" value="GAL4"/>
    <property type="match status" value="1"/>
</dbReference>
<feature type="compositionally biased region" description="Polar residues" evidence="8">
    <location>
        <begin position="233"/>
        <end position="243"/>
    </location>
</feature>
<dbReference type="CDD" id="cd00067">
    <property type="entry name" value="GAL4"/>
    <property type="match status" value="1"/>
</dbReference>
<protein>
    <recommendedName>
        <fullName evidence="9">Zn(2)-C6 fungal-type domain-containing protein</fullName>
    </recommendedName>
</protein>
<feature type="region of interest" description="Disordered" evidence="8">
    <location>
        <begin position="1"/>
        <end position="60"/>
    </location>
</feature>
<accession>A0ABR3P2V6</accession>
<dbReference type="GeneID" id="95978400"/>
<keyword evidence="3" id="KW-0862">Zinc</keyword>
<dbReference type="Proteomes" id="UP001562354">
    <property type="component" value="Unassembled WGS sequence"/>
</dbReference>
<feature type="compositionally biased region" description="Low complexity" evidence="8">
    <location>
        <begin position="761"/>
        <end position="779"/>
    </location>
</feature>
<dbReference type="Pfam" id="PF04082">
    <property type="entry name" value="Fungal_trans"/>
    <property type="match status" value="1"/>
</dbReference>
<name>A0ABR3P2V6_9PEZI</name>
<keyword evidence="2" id="KW-0479">Metal-binding</keyword>
<dbReference type="Gene3D" id="4.10.240.10">
    <property type="entry name" value="Zn(2)-C6 fungal-type DNA-binding domain"/>
    <property type="match status" value="1"/>
</dbReference>
<keyword evidence="7" id="KW-0539">Nucleus</keyword>
<comment type="caution">
    <text evidence="10">The sequence shown here is derived from an EMBL/GenBank/DDBJ whole genome shotgun (WGS) entry which is preliminary data.</text>
</comment>
<reference evidence="10 11" key="1">
    <citation type="submission" date="2024-07" db="EMBL/GenBank/DDBJ databases">
        <title>Draft sequence of the Neodothiora populina.</title>
        <authorList>
            <person name="Drown D.D."/>
            <person name="Schuette U.S."/>
            <person name="Buechlein A.B."/>
            <person name="Rusch D.R."/>
            <person name="Winton L.W."/>
            <person name="Adams G.A."/>
        </authorList>
    </citation>
    <scope>NUCLEOTIDE SEQUENCE [LARGE SCALE GENOMIC DNA]</scope>
    <source>
        <strain evidence="10 11">CPC 39397</strain>
    </source>
</reference>
<keyword evidence="6" id="KW-0804">Transcription</keyword>
<evidence type="ECO:0000256" key="4">
    <source>
        <dbReference type="ARBA" id="ARBA00023015"/>
    </source>
</evidence>
<dbReference type="InterPro" id="IPR007219">
    <property type="entry name" value="XnlR_reg_dom"/>
</dbReference>
<evidence type="ECO:0000313" key="11">
    <source>
        <dbReference type="Proteomes" id="UP001562354"/>
    </source>
</evidence>
<dbReference type="InterPro" id="IPR001138">
    <property type="entry name" value="Zn2Cys6_DnaBD"/>
</dbReference>
<evidence type="ECO:0000259" key="9">
    <source>
        <dbReference type="PROSITE" id="PS50048"/>
    </source>
</evidence>
<comment type="subcellular location">
    <subcellularLocation>
        <location evidence="1">Nucleus</location>
    </subcellularLocation>
</comment>
<evidence type="ECO:0000256" key="6">
    <source>
        <dbReference type="ARBA" id="ARBA00023163"/>
    </source>
</evidence>